<dbReference type="EMBL" id="CP014209">
    <property type="protein sequence ID" value="ANC32873.1"/>
    <property type="molecule type" value="Genomic_DNA"/>
</dbReference>
<evidence type="ECO:0000259" key="6">
    <source>
        <dbReference type="Pfam" id="PF06271"/>
    </source>
</evidence>
<gene>
    <name evidence="7" type="ORF">I598_3364</name>
</gene>
<dbReference type="OrthoDB" id="9787732at2"/>
<feature type="transmembrane region" description="Helical" evidence="5">
    <location>
        <begin position="107"/>
        <end position="129"/>
    </location>
</feature>
<keyword evidence="4 5" id="KW-0472">Membrane</keyword>
<dbReference type="GO" id="GO:0016020">
    <property type="term" value="C:membrane"/>
    <property type="evidence" value="ECO:0007669"/>
    <property type="project" value="UniProtKB-SubCell"/>
</dbReference>
<comment type="subcellular location">
    <subcellularLocation>
        <location evidence="1">Membrane</location>
        <topology evidence="1">Multi-pass membrane protein</topology>
    </subcellularLocation>
</comment>
<dbReference type="RefSeq" id="WP_068204322.1">
    <property type="nucleotide sequence ID" value="NZ_CP014209.1"/>
</dbReference>
<evidence type="ECO:0000256" key="1">
    <source>
        <dbReference type="ARBA" id="ARBA00004141"/>
    </source>
</evidence>
<feature type="transmembrane region" description="Helical" evidence="5">
    <location>
        <begin position="20"/>
        <end position="44"/>
    </location>
</feature>
<evidence type="ECO:0000313" key="7">
    <source>
        <dbReference type="EMBL" id="ANC32873.1"/>
    </source>
</evidence>
<accession>A0A161I186</accession>
<reference evidence="7 8" key="1">
    <citation type="submission" date="2016-01" db="EMBL/GenBank/DDBJ databases">
        <title>Complete genome sequence of a soil Actinobacterium, Isoptericola dokdonensis DS-3.</title>
        <authorList>
            <person name="Kwon S.-K."/>
            <person name="Kim J.F."/>
        </authorList>
    </citation>
    <scope>NUCLEOTIDE SEQUENCE [LARGE SCALE GENOMIC DNA]</scope>
    <source>
        <strain evidence="7 8">DS-3</strain>
    </source>
</reference>
<keyword evidence="8" id="KW-1185">Reference proteome</keyword>
<evidence type="ECO:0000313" key="8">
    <source>
        <dbReference type="Proteomes" id="UP000076794"/>
    </source>
</evidence>
<dbReference type="PANTHER" id="PTHR38480">
    <property type="entry name" value="SLR0254 PROTEIN"/>
    <property type="match status" value="1"/>
</dbReference>
<name>A0A161I186_9MICO</name>
<evidence type="ECO:0000256" key="3">
    <source>
        <dbReference type="ARBA" id="ARBA00022989"/>
    </source>
</evidence>
<protein>
    <submittedName>
        <fullName evidence="7">RDD family protein</fullName>
    </submittedName>
</protein>
<organism evidence="7 8">
    <name type="scientific">Isoptericola dokdonensis DS-3</name>
    <dbReference type="NCBI Taxonomy" id="1300344"/>
    <lineage>
        <taxon>Bacteria</taxon>
        <taxon>Bacillati</taxon>
        <taxon>Actinomycetota</taxon>
        <taxon>Actinomycetes</taxon>
        <taxon>Micrococcales</taxon>
        <taxon>Promicromonosporaceae</taxon>
        <taxon>Isoptericola</taxon>
    </lineage>
</organism>
<dbReference type="PATRIC" id="fig|1300344.3.peg.3387"/>
<keyword evidence="2 5" id="KW-0812">Transmembrane</keyword>
<dbReference type="PANTHER" id="PTHR38480:SF1">
    <property type="entry name" value="SLR0254 PROTEIN"/>
    <property type="match status" value="1"/>
</dbReference>
<evidence type="ECO:0000256" key="4">
    <source>
        <dbReference type="ARBA" id="ARBA00023136"/>
    </source>
</evidence>
<keyword evidence="3 5" id="KW-1133">Transmembrane helix</keyword>
<dbReference type="KEGG" id="ido:I598_3364"/>
<feature type="domain" description="RDD" evidence="6">
    <location>
        <begin position="18"/>
        <end position="145"/>
    </location>
</feature>
<dbReference type="STRING" id="1300344.I598_3364"/>
<dbReference type="InterPro" id="IPR010432">
    <property type="entry name" value="RDD"/>
</dbReference>
<evidence type="ECO:0000256" key="2">
    <source>
        <dbReference type="ARBA" id="ARBA00022692"/>
    </source>
</evidence>
<proteinExistence type="predicted"/>
<feature type="transmembrane region" description="Helical" evidence="5">
    <location>
        <begin position="56"/>
        <end position="76"/>
    </location>
</feature>
<evidence type="ECO:0000256" key="5">
    <source>
        <dbReference type="SAM" id="Phobius"/>
    </source>
</evidence>
<dbReference type="Pfam" id="PF06271">
    <property type="entry name" value="RDD"/>
    <property type="match status" value="1"/>
</dbReference>
<dbReference type="AlphaFoldDB" id="A0A161I186"/>
<dbReference type="Proteomes" id="UP000076794">
    <property type="component" value="Chromosome"/>
</dbReference>
<sequence>MHQGIVIGEGVVLETRPASFATRAVGALVDVVVVGVLALVVLYMVSGSSLVLDQQWGRTLSIALAVALLVVLPVTVETLSRGRSTGKLVMGLRVVRDDGGPVRFRHALVRALVGVFELWLTFGSVAVIASLSNAKGKRLGDLLAGTYAVRVRSSRGWTTPLVLAPGLETWVRGADIRRLPDGLALEVRQVLDRAPRLSPASRRHLTDTLAGQVEAYVAPGPPPGTSAETFLHAVLHERRERELVRGEVERDRAAAQAAVLHRLPYAVPDPRD</sequence>